<feature type="region of interest" description="Disordered" evidence="1">
    <location>
        <begin position="75"/>
        <end position="127"/>
    </location>
</feature>
<sequence length="127" mass="14093">MICKDGDDEDEDDSSILSLLKCLLKDFDGGSTDFDNDDDAKNFGIMIVKSNHRCNTHDQSLYSFKPPAAVVASPMRVKKDRLNVDDDDGEEENEEDEDGNRDGKGYGTFVMRSTGKREGNSDTGLDM</sequence>
<comment type="caution">
    <text evidence="2">The sequence shown here is derived from an EMBL/GenBank/DDBJ whole genome shotgun (WGS) entry which is preliminary data.</text>
</comment>
<organism evidence="2 3">
    <name type="scientific">Gossypium stocksii</name>
    <dbReference type="NCBI Taxonomy" id="47602"/>
    <lineage>
        <taxon>Eukaryota</taxon>
        <taxon>Viridiplantae</taxon>
        <taxon>Streptophyta</taxon>
        <taxon>Embryophyta</taxon>
        <taxon>Tracheophyta</taxon>
        <taxon>Spermatophyta</taxon>
        <taxon>Magnoliopsida</taxon>
        <taxon>eudicotyledons</taxon>
        <taxon>Gunneridae</taxon>
        <taxon>Pentapetalae</taxon>
        <taxon>rosids</taxon>
        <taxon>malvids</taxon>
        <taxon>Malvales</taxon>
        <taxon>Malvaceae</taxon>
        <taxon>Malvoideae</taxon>
        <taxon>Gossypium</taxon>
    </lineage>
</organism>
<gene>
    <name evidence="2" type="ORF">J1N35_026465</name>
</gene>
<evidence type="ECO:0000256" key="1">
    <source>
        <dbReference type="SAM" id="MobiDB-lite"/>
    </source>
</evidence>
<keyword evidence="3" id="KW-1185">Reference proteome</keyword>
<dbReference type="AlphaFoldDB" id="A0A9D3V8E6"/>
<accession>A0A9D3V8E6</accession>
<feature type="compositionally biased region" description="Acidic residues" evidence="1">
    <location>
        <begin position="85"/>
        <end position="99"/>
    </location>
</feature>
<name>A0A9D3V8E6_9ROSI</name>
<dbReference type="Proteomes" id="UP000828251">
    <property type="component" value="Unassembled WGS sequence"/>
</dbReference>
<proteinExistence type="predicted"/>
<reference evidence="2 3" key="1">
    <citation type="journal article" date="2021" name="Plant Biotechnol. J.">
        <title>Multi-omics assisted identification of the key and species-specific regulatory components of drought-tolerant mechanisms in Gossypium stocksii.</title>
        <authorList>
            <person name="Yu D."/>
            <person name="Ke L."/>
            <person name="Zhang D."/>
            <person name="Wu Y."/>
            <person name="Sun Y."/>
            <person name="Mei J."/>
            <person name="Sun J."/>
            <person name="Sun Y."/>
        </authorList>
    </citation>
    <scope>NUCLEOTIDE SEQUENCE [LARGE SCALE GENOMIC DNA]</scope>
    <source>
        <strain evidence="3">cv. E1</strain>
        <tissue evidence="2">Leaf</tissue>
    </source>
</reference>
<evidence type="ECO:0000313" key="3">
    <source>
        <dbReference type="Proteomes" id="UP000828251"/>
    </source>
</evidence>
<protein>
    <submittedName>
        <fullName evidence="2">Uncharacterized protein</fullName>
    </submittedName>
</protein>
<evidence type="ECO:0000313" key="2">
    <source>
        <dbReference type="EMBL" id="KAH1074137.1"/>
    </source>
</evidence>
<dbReference type="EMBL" id="JAIQCV010000008">
    <property type="protein sequence ID" value="KAH1074137.1"/>
    <property type="molecule type" value="Genomic_DNA"/>
</dbReference>